<dbReference type="STRING" id="465721.ACG33_12620"/>
<dbReference type="KEGG" id="sdf:ACG33_12620"/>
<dbReference type="OrthoDB" id="9803687at2"/>
<dbReference type="GO" id="GO:0046653">
    <property type="term" value="P:tetrahydrofolate metabolic process"/>
    <property type="evidence" value="ECO:0007669"/>
    <property type="project" value="TreeGrafter"/>
</dbReference>
<dbReference type="RefSeq" id="WP_066921697.1">
    <property type="nucleotide sequence ID" value="NZ_CP011971.1"/>
</dbReference>
<dbReference type="PANTHER" id="PTHR45833:SF1">
    <property type="entry name" value="METHIONINE SYNTHASE"/>
    <property type="match status" value="1"/>
</dbReference>
<keyword evidence="2" id="KW-0170">Cobalt</keyword>
<dbReference type="InterPro" id="IPR036724">
    <property type="entry name" value="Cobalamin-bd_sf"/>
</dbReference>
<evidence type="ECO:0000313" key="5">
    <source>
        <dbReference type="EMBL" id="AMN47926.1"/>
    </source>
</evidence>
<dbReference type="InterPro" id="IPR003759">
    <property type="entry name" value="Cbl-bd_cap"/>
</dbReference>
<feature type="domain" description="B12-binding N-terminal" evidence="4">
    <location>
        <begin position="1"/>
        <end position="89"/>
    </location>
</feature>
<name>A0A127FBX8_STEDE</name>
<keyword evidence="1" id="KW-0479">Metal-binding</keyword>
<dbReference type="SMART" id="SM01018">
    <property type="entry name" value="B12-binding_2"/>
    <property type="match status" value="1"/>
</dbReference>
<dbReference type="GO" id="GO:0008705">
    <property type="term" value="F:methionine synthase activity"/>
    <property type="evidence" value="ECO:0007669"/>
    <property type="project" value="TreeGrafter"/>
</dbReference>
<gene>
    <name evidence="5" type="ORF">ACG33_12620</name>
</gene>
<dbReference type="Pfam" id="PF02310">
    <property type="entry name" value="B12-binding"/>
    <property type="match status" value="1"/>
</dbReference>
<dbReference type="PROSITE" id="PS51337">
    <property type="entry name" value="B12_BINDING_NTER"/>
    <property type="match status" value="1"/>
</dbReference>
<dbReference type="Gene3D" id="1.10.1240.10">
    <property type="entry name" value="Methionine synthase domain"/>
    <property type="match status" value="1"/>
</dbReference>
<proteinExistence type="predicted"/>
<evidence type="ECO:0000256" key="1">
    <source>
        <dbReference type="ARBA" id="ARBA00022723"/>
    </source>
</evidence>
<dbReference type="PROSITE" id="PS51332">
    <property type="entry name" value="B12_BINDING"/>
    <property type="match status" value="1"/>
</dbReference>
<dbReference type="PANTHER" id="PTHR45833">
    <property type="entry name" value="METHIONINE SYNTHASE"/>
    <property type="match status" value="1"/>
</dbReference>
<dbReference type="InterPro" id="IPR036594">
    <property type="entry name" value="Meth_synthase_dom"/>
</dbReference>
<dbReference type="SUPFAM" id="SSF52242">
    <property type="entry name" value="Cobalamin (vitamin B12)-binding domain"/>
    <property type="match status" value="1"/>
</dbReference>
<dbReference type="GO" id="GO:0050667">
    <property type="term" value="P:homocysteine metabolic process"/>
    <property type="evidence" value="ECO:0007669"/>
    <property type="project" value="TreeGrafter"/>
</dbReference>
<evidence type="ECO:0000259" key="3">
    <source>
        <dbReference type="PROSITE" id="PS51332"/>
    </source>
</evidence>
<evidence type="ECO:0000313" key="6">
    <source>
        <dbReference type="Proteomes" id="UP000070250"/>
    </source>
</evidence>
<feature type="domain" description="B12-binding" evidence="3">
    <location>
        <begin position="89"/>
        <end position="220"/>
    </location>
</feature>
<dbReference type="Gene3D" id="3.40.50.280">
    <property type="entry name" value="Cobalamin-binding domain"/>
    <property type="match status" value="1"/>
</dbReference>
<protein>
    <recommendedName>
        <fullName evidence="7">Cobalamin-binding protein</fullName>
    </recommendedName>
</protein>
<evidence type="ECO:0000259" key="4">
    <source>
        <dbReference type="PROSITE" id="PS51337"/>
    </source>
</evidence>
<keyword evidence="6" id="KW-1185">Reference proteome</keyword>
<dbReference type="Pfam" id="PF02607">
    <property type="entry name" value="B12-binding_2"/>
    <property type="match status" value="1"/>
</dbReference>
<dbReference type="SUPFAM" id="SSF47644">
    <property type="entry name" value="Methionine synthase domain"/>
    <property type="match status" value="1"/>
</dbReference>
<dbReference type="InterPro" id="IPR050554">
    <property type="entry name" value="Met_Synthase/Corrinoid"/>
</dbReference>
<dbReference type="EMBL" id="CP011971">
    <property type="protein sequence ID" value="AMN47926.1"/>
    <property type="molecule type" value="Genomic_DNA"/>
</dbReference>
<dbReference type="GO" id="GO:0046872">
    <property type="term" value="F:metal ion binding"/>
    <property type="evidence" value="ECO:0007669"/>
    <property type="project" value="UniProtKB-KW"/>
</dbReference>
<reference evidence="5 6" key="1">
    <citation type="submission" date="2015-06" db="EMBL/GenBank/DDBJ databases">
        <title>A Comprehensive Approach to Explore the Metabolic and Phylogenetic Diversity of Bacterial Steroid Degradation in the Environment: Testosterone as an Example.</title>
        <authorList>
            <person name="Yang F.-C."/>
            <person name="Chen Y.-L."/>
            <person name="Yu C.-P."/>
            <person name="Tang S.-L."/>
            <person name="Wang P.-H."/>
            <person name="Ismail W."/>
            <person name="Wang C.-H."/>
            <person name="Yang C.-Y."/>
            <person name="Chiang Y.-R."/>
        </authorList>
    </citation>
    <scope>NUCLEOTIDE SEQUENCE [LARGE SCALE GENOMIC DNA]</scope>
    <source>
        <strain evidence="5 6">DSM 18526</strain>
    </source>
</reference>
<dbReference type="InterPro" id="IPR006158">
    <property type="entry name" value="Cobalamin-bd"/>
</dbReference>
<organism evidence="5 6">
    <name type="scientific">Steroidobacter denitrificans</name>
    <dbReference type="NCBI Taxonomy" id="465721"/>
    <lineage>
        <taxon>Bacteria</taxon>
        <taxon>Pseudomonadati</taxon>
        <taxon>Pseudomonadota</taxon>
        <taxon>Gammaproteobacteria</taxon>
        <taxon>Steroidobacterales</taxon>
        <taxon>Steroidobacteraceae</taxon>
        <taxon>Steroidobacter</taxon>
    </lineage>
</organism>
<sequence length="241" mass="26278">MSVTPKEIFDAVWKLQKKKAYDLVQQGLEEGVDPVAMLKEGVIAGLQEVGRRFGIGEYFLAELVMSGKVAEPCIELINPYLPPNAEGAQGRVVIGAVTGDLHTIGYGLVTTQLELNGFEVHKLGIDLPSMHFIEKAKEHKADIIGLSAFLVTTIPYCKEVVGYLEDMGLRDKYKVIIGGTECTADKADAMDVDGWALNAVASVPLCQHICGKPVDAAELARARTHDHTWWYNSRRIKGAAA</sequence>
<dbReference type="GO" id="GO:0005829">
    <property type="term" value="C:cytosol"/>
    <property type="evidence" value="ECO:0007669"/>
    <property type="project" value="TreeGrafter"/>
</dbReference>
<evidence type="ECO:0000256" key="2">
    <source>
        <dbReference type="ARBA" id="ARBA00023285"/>
    </source>
</evidence>
<accession>A0A127FBX8</accession>
<dbReference type="AlphaFoldDB" id="A0A127FBX8"/>
<dbReference type="Proteomes" id="UP000070250">
    <property type="component" value="Chromosome"/>
</dbReference>
<evidence type="ECO:0008006" key="7">
    <source>
        <dbReference type="Google" id="ProtNLM"/>
    </source>
</evidence>
<dbReference type="GO" id="GO:0031419">
    <property type="term" value="F:cobalamin binding"/>
    <property type="evidence" value="ECO:0007669"/>
    <property type="project" value="InterPro"/>
</dbReference>